<dbReference type="AlphaFoldDB" id="A0A1H7R9U0"/>
<organism evidence="3 4">
    <name type="scientific">Nonomuraea pusilla</name>
    <dbReference type="NCBI Taxonomy" id="46177"/>
    <lineage>
        <taxon>Bacteria</taxon>
        <taxon>Bacillati</taxon>
        <taxon>Actinomycetota</taxon>
        <taxon>Actinomycetes</taxon>
        <taxon>Streptosporangiales</taxon>
        <taxon>Streptosporangiaceae</taxon>
        <taxon>Nonomuraea</taxon>
    </lineage>
</organism>
<name>A0A1H7R9U0_9ACTN</name>
<feature type="compositionally biased region" description="Low complexity" evidence="1">
    <location>
        <begin position="219"/>
        <end position="236"/>
    </location>
</feature>
<evidence type="ECO:0000313" key="4">
    <source>
        <dbReference type="Proteomes" id="UP000198953"/>
    </source>
</evidence>
<dbReference type="STRING" id="46177.SAMN05660976_02831"/>
<sequence>MEFWKTILGLTRRKVVAIPVFALTLALAAAGWALLPERYVTSASMVLVTPSGGGSIDRTKPVAQTNPLLQFTDDLRTTASILILAMNTTDVFTSLGVTEDGPTDLTIDDGRSNPQLLGVGTTGPFIYMQVESDSPATASKVLGAAEERLKEELEDRQNELKAHPITFVQVEDVVRLPPESDLTAKLQGAVGGALLGLLAGLGTAYAVERRKLILTPEAPEAPAASAAPAVALPEPARTAPGDGNDDADGQGNGRTPGDADGQGNGVTPPPALTDLDETGPIDVVRLNAR</sequence>
<gene>
    <name evidence="3" type="ORF">SAMN05660976_02831</name>
</gene>
<accession>A0A1H7R9U0</accession>
<keyword evidence="2" id="KW-0812">Transmembrane</keyword>
<evidence type="ECO:0000256" key="2">
    <source>
        <dbReference type="SAM" id="Phobius"/>
    </source>
</evidence>
<dbReference type="Proteomes" id="UP000198953">
    <property type="component" value="Unassembled WGS sequence"/>
</dbReference>
<dbReference type="RefSeq" id="WP_091100650.1">
    <property type="nucleotide sequence ID" value="NZ_FOBF01000005.1"/>
</dbReference>
<dbReference type="OrthoDB" id="3474225at2"/>
<proteinExistence type="predicted"/>
<keyword evidence="4" id="KW-1185">Reference proteome</keyword>
<reference evidence="3 4" key="1">
    <citation type="submission" date="2016-10" db="EMBL/GenBank/DDBJ databases">
        <authorList>
            <person name="de Groot N.N."/>
        </authorList>
    </citation>
    <scope>NUCLEOTIDE SEQUENCE [LARGE SCALE GENOMIC DNA]</scope>
    <source>
        <strain evidence="3 4">DSM 43357</strain>
    </source>
</reference>
<feature type="transmembrane region" description="Helical" evidence="2">
    <location>
        <begin position="15"/>
        <end position="35"/>
    </location>
</feature>
<evidence type="ECO:0000256" key="1">
    <source>
        <dbReference type="SAM" id="MobiDB-lite"/>
    </source>
</evidence>
<keyword evidence="2" id="KW-0472">Membrane</keyword>
<keyword evidence="2" id="KW-1133">Transmembrane helix</keyword>
<protein>
    <recommendedName>
        <fullName evidence="5">Capsular polysaccharide biosynthesis protein</fullName>
    </recommendedName>
</protein>
<feature type="compositionally biased region" description="Gly residues" evidence="1">
    <location>
        <begin position="250"/>
        <end position="264"/>
    </location>
</feature>
<dbReference type="EMBL" id="FOBF01000005">
    <property type="protein sequence ID" value="SEL56227.1"/>
    <property type="molecule type" value="Genomic_DNA"/>
</dbReference>
<evidence type="ECO:0000313" key="3">
    <source>
        <dbReference type="EMBL" id="SEL56227.1"/>
    </source>
</evidence>
<evidence type="ECO:0008006" key="5">
    <source>
        <dbReference type="Google" id="ProtNLM"/>
    </source>
</evidence>
<feature type="region of interest" description="Disordered" evidence="1">
    <location>
        <begin position="219"/>
        <end position="289"/>
    </location>
</feature>